<dbReference type="InterPro" id="IPR006162">
    <property type="entry name" value="Ppantetheine_attach_site"/>
</dbReference>
<dbReference type="Proteomes" id="UP000029665">
    <property type="component" value="Unassembled WGS sequence"/>
</dbReference>
<proteinExistence type="predicted"/>
<dbReference type="InterPro" id="IPR036736">
    <property type="entry name" value="ACP-like_sf"/>
</dbReference>
<dbReference type="GO" id="GO:0031177">
    <property type="term" value="F:phosphopantetheine binding"/>
    <property type="evidence" value="ECO:0007669"/>
    <property type="project" value="InterPro"/>
</dbReference>
<dbReference type="PANTHER" id="PTHR45527:SF1">
    <property type="entry name" value="FATTY ACID SYNTHASE"/>
    <property type="match status" value="1"/>
</dbReference>
<dbReference type="GO" id="GO:0016874">
    <property type="term" value="F:ligase activity"/>
    <property type="evidence" value="ECO:0007669"/>
    <property type="project" value="UniProtKB-KW"/>
</dbReference>
<keyword evidence="7" id="KW-1185">Reference proteome</keyword>
<organism evidence="6 7">
    <name type="scientific">Pycnoporus cinnabarinus</name>
    <name type="common">Cinnabar-red polypore</name>
    <name type="synonym">Trametes cinnabarina</name>
    <dbReference type="NCBI Taxonomy" id="5643"/>
    <lineage>
        <taxon>Eukaryota</taxon>
        <taxon>Fungi</taxon>
        <taxon>Dikarya</taxon>
        <taxon>Basidiomycota</taxon>
        <taxon>Agaricomycotina</taxon>
        <taxon>Agaricomycetes</taxon>
        <taxon>Polyporales</taxon>
        <taxon>Polyporaceae</taxon>
        <taxon>Trametes</taxon>
    </lineage>
</organism>
<dbReference type="SUPFAM" id="SSF47336">
    <property type="entry name" value="ACP-like"/>
    <property type="match status" value="3"/>
</dbReference>
<dbReference type="HOGENOM" id="CLU_000092_0_0_1"/>
<feature type="domain" description="Carrier" evidence="5">
    <location>
        <begin position="1085"/>
        <end position="1158"/>
    </location>
</feature>
<dbReference type="PROSITE" id="PS00012">
    <property type="entry name" value="PHOSPHOPANTETHEINE"/>
    <property type="match status" value="3"/>
</dbReference>
<dbReference type="GO" id="GO:0005737">
    <property type="term" value="C:cytoplasm"/>
    <property type="evidence" value="ECO:0007669"/>
    <property type="project" value="TreeGrafter"/>
</dbReference>
<dbReference type="Gene3D" id="3.30.559.30">
    <property type="entry name" value="Nonribosomal peptide synthetase, condensation domain"/>
    <property type="match status" value="3"/>
</dbReference>
<dbReference type="OMA" id="DIATTIC"/>
<keyword evidence="4" id="KW-0511">Multifunctional enzyme</keyword>
<dbReference type="InterPro" id="IPR023213">
    <property type="entry name" value="CAT-like_dom_sf"/>
</dbReference>
<dbReference type="InterPro" id="IPR020806">
    <property type="entry name" value="PKS_PP-bd"/>
</dbReference>
<dbReference type="InterPro" id="IPR009081">
    <property type="entry name" value="PP-bd_ACP"/>
</dbReference>
<evidence type="ECO:0000313" key="7">
    <source>
        <dbReference type="Proteomes" id="UP000029665"/>
    </source>
</evidence>
<dbReference type="PROSITE" id="PS50075">
    <property type="entry name" value="CARRIER"/>
    <property type="match status" value="3"/>
</dbReference>
<evidence type="ECO:0000256" key="2">
    <source>
        <dbReference type="ARBA" id="ARBA00022553"/>
    </source>
</evidence>
<keyword evidence="1" id="KW-0596">Phosphopantetheine</keyword>
<feature type="domain" description="Carrier" evidence="5">
    <location>
        <begin position="19"/>
        <end position="93"/>
    </location>
</feature>
<evidence type="ECO:0000313" key="6">
    <source>
        <dbReference type="EMBL" id="CDO69499.1"/>
    </source>
</evidence>
<dbReference type="SUPFAM" id="SSF52777">
    <property type="entry name" value="CoA-dependent acyltransferases"/>
    <property type="match status" value="6"/>
</dbReference>
<dbReference type="CDD" id="cd19542">
    <property type="entry name" value="CT_NRPS-like"/>
    <property type="match status" value="1"/>
</dbReference>
<dbReference type="Pfam" id="PF00550">
    <property type="entry name" value="PP-binding"/>
    <property type="match status" value="3"/>
</dbReference>
<evidence type="ECO:0000259" key="5">
    <source>
        <dbReference type="PROSITE" id="PS50075"/>
    </source>
</evidence>
<evidence type="ECO:0000256" key="4">
    <source>
        <dbReference type="ARBA" id="ARBA00023268"/>
    </source>
</evidence>
<keyword evidence="2" id="KW-0597">Phosphoprotein</keyword>
<dbReference type="InterPro" id="IPR001242">
    <property type="entry name" value="Condensation_dom"/>
</dbReference>
<dbReference type="STRING" id="5643.A0A060SB37"/>
<accession>A0A060SB37</accession>
<dbReference type="Pfam" id="PF00668">
    <property type="entry name" value="Condensation"/>
    <property type="match status" value="3"/>
</dbReference>
<reference evidence="6" key="1">
    <citation type="submission" date="2014-01" db="EMBL/GenBank/DDBJ databases">
        <title>The genome of the white-rot fungus Pycnoporus cinnabarinus: a basidiomycete model with a versatile arsenal for lignocellulosic biomass breakdown.</title>
        <authorList>
            <person name="Levasseur A."/>
            <person name="Lomascolo A."/>
            <person name="Ruiz-Duenas F.J."/>
            <person name="Uzan E."/>
            <person name="Piumi F."/>
            <person name="Kues U."/>
            <person name="Ram A.F.J."/>
            <person name="Murat C."/>
            <person name="Haon M."/>
            <person name="Benoit I."/>
            <person name="Arfi Y."/>
            <person name="Chevret D."/>
            <person name="Drula E."/>
            <person name="Kwon M.J."/>
            <person name="Gouret P."/>
            <person name="Lesage-Meessen L."/>
            <person name="Lombard V."/>
            <person name="Mariette J."/>
            <person name="Noirot C."/>
            <person name="Park J."/>
            <person name="Patyshakuliyeva A."/>
            <person name="Wieneger R.A.B."/>
            <person name="Wosten H.A.B."/>
            <person name="Martin F."/>
            <person name="Coutinho P.M."/>
            <person name="de Vries R."/>
            <person name="Martinez A.T."/>
            <person name="Klopp C."/>
            <person name="Pontarotti P."/>
            <person name="Henrissat B."/>
            <person name="Record E."/>
        </authorList>
    </citation>
    <scope>NUCLEOTIDE SEQUENCE [LARGE SCALE GENOMIC DNA]</scope>
    <source>
        <strain evidence="6">BRFM137</strain>
    </source>
</reference>
<protein>
    <recommendedName>
        <fullName evidence="5">Carrier domain-containing protein</fullName>
    </recommendedName>
</protein>
<dbReference type="Gene3D" id="3.30.559.10">
    <property type="entry name" value="Chloramphenicol acetyltransferase-like domain"/>
    <property type="match status" value="3"/>
</dbReference>
<dbReference type="OrthoDB" id="416786at2759"/>
<gene>
    <name evidence="6" type="ORF">BN946_scf184785.g4</name>
</gene>
<sequence>MAGGRPSRSAEFTGRTEPTDLECKVLEVMKPHVKIAADHLGPHTNVFECGMDSLAVARLSADLRRTFGVQVTPAQIMQRPAASLILDQFTSAIREELEGVYHNDSVDALLPPFPHVVMRLASETSIDGLQAAWKDLATHHEMLRTVFHFGSELVQVVLRPHAIQWQFPRREVQGVSDAAFQSHFTSDLGPSIAREINSAISRTPPVQLSFFVAPEPSMTYMVLSIHHALYDGISLPVLLEDLERAYGQQQQLPSAPLRAIVERIVTIDQSAAREFWTSHLEGFPWQRLLNKSASSSTADVTSVAFKHSFSQLQSKAAERHVTLQALLMSAYGYLLGHRLYDYDDVVFGVIRAGRSLPIDNIDTTICPMITVVPARIRFGASESVLQVVQRDIARVSEFEHIPLSRIQKWVPEGGGSLFDTLFSVSFKQHDRSSLWSVIESQNPEPDYILAVEVVLDPEQNQIVAHAAYTPEDISSTIVSEILQRLEETAIQLVEDAISVPNLARARELRSLPQVNGSHPDERASIRGHVEADELIVATICALASQFLRVNPDLVTGDTSLLSLGLDSIKSVGLSRRLAKEGLRLSSADIMGLGTPRRLAARIQEFDDSAKQSQDPASASFTAECEFIREAIDPLTIKLSAEDDVQAFPTTTLQAGMLSQTVSSGGRLYVHLFPLRLAKDVNVSRLRGAWEEAVSSLDILRTSFHFLPGPGRWAAAVHSIGVLHWSESAYEASANLAESLNPFLRVSDESEFFREPPVYLNLLKAMNPDESDLLVVVLHHALYDGLSIAKLLHSVQRLYSGLGTPVGSRFYEVLPQLLWQEKHGTDFWVERLKDLHAAPIPRKPSVVSATVFQASRRMDITSEELGQACRHAEVTPQCLGQAAFAKLLAILTRSPDVVFGRVVSGRDVPGTEEVIGPMLNTLPCRVSFAGERSNKALLQNIHQHNVASMAWQHVSLRSIHRRLGVSSLWDSLFVFQPRQESFESEADRLWTFDAGNPDEISVQYALNLELHEEANGYVVQVACTSEVADAEELKAFVDRYVQLLSTLIHRLDDFWSSDVPEIPTMLAKGPVEAPKAVNGQNVDEWDKSLAAFRDVIASVAKVPSSSVHLSTPLAALGIDSISAVQLVAKAKRSGFRLTSSDVVQSRTVDALLARLKEIKASMVICNTHLVSIDIPRDRWLSLLFPDVERIVHASPGMEWMLGMWQRSEGSRFQHVFGYRLPAHIDNKKLRNAWMGLIRRHAILRSTFVHDRVAGTPRLLVFKPEALDSSWSEDTLEPSDRELEDVVARMKAQVSNPRPVSRPITRAVLLCSEGSLYLLIHLHHFQYDAWSLQLIIDDLTRLYEGEEPRSSNDLDSFLRSVVLTPEAEKVQRSYWRSTLAAMPVPALLPPMPNAPMVPERYVYTNYAALSDAAKLEKLSRELSVSLQNILLASWAQVQSKYAQSDVATFSLWHSGRTGDVKDIERLAVPCINSLPYSVSGVNVDTLTLARRIQADLQARTALIEQSRLVRVHEWLGATDKPLSNVYVNIIKVAPEVQKNGEMLMEPIEAPYYIPRVPSNAAGIIDRMGITDLVKDDVMIDIAVLGETDKVAMSIEATAAVLDKTVAKSLIEQWASLVRECLT</sequence>
<dbReference type="SMART" id="SM00823">
    <property type="entry name" value="PKS_PP"/>
    <property type="match status" value="3"/>
</dbReference>
<dbReference type="GO" id="GO:0043041">
    <property type="term" value="P:amino acid activation for nonribosomal peptide biosynthetic process"/>
    <property type="evidence" value="ECO:0007669"/>
    <property type="project" value="TreeGrafter"/>
</dbReference>
<dbReference type="Gene3D" id="1.10.1200.10">
    <property type="entry name" value="ACP-like"/>
    <property type="match status" value="3"/>
</dbReference>
<comment type="caution">
    <text evidence="6">The sequence shown here is derived from an EMBL/GenBank/DDBJ whole genome shotgun (WGS) entry which is preliminary data.</text>
</comment>
<dbReference type="EMBL" id="CCBP010000047">
    <property type="protein sequence ID" value="CDO69499.1"/>
    <property type="molecule type" value="Genomic_DNA"/>
</dbReference>
<evidence type="ECO:0000256" key="1">
    <source>
        <dbReference type="ARBA" id="ARBA00022450"/>
    </source>
</evidence>
<dbReference type="GO" id="GO:0044550">
    <property type="term" value="P:secondary metabolite biosynthetic process"/>
    <property type="evidence" value="ECO:0007669"/>
    <property type="project" value="TreeGrafter"/>
</dbReference>
<feature type="domain" description="Carrier" evidence="5">
    <location>
        <begin position="533"/>
        <end position="606"/>
    </location>
</feature>
<keyword evidence="3" id="KW-0436">Ligase</keyword>
<name>A0A060SB37_PYCCI</name>
<evidence type="ECO:0000256" key="3">
    <source>
        <dbReference type="ARBA" id="ARBA00022598"/>
    </source>
</evidence>
<dbReference type="PANTHER" id="PTHR45527">
    <property type="entry name" value="NONRIBOSOMAL PEPTIDE SYNTHETASE"/>
    <property type="match status" value="1"/>
</dbReference>